<dbReference type="AlphaFoldDB" id="A0A4S4A4R3"/>
<organism evidence="1 2">
    <name type="scientific">Flavobacterium supellecticarium</name>
    <dbReference type="NCBI Taxonomy" id="2565924"/>
    <lineage>
        <taxon>Bacteria</taxon>
        <taxon>Pseudomonadati</taxon>
        <taxon>Bacteroidota</taxon>
        <taxon>Flavobacteriia</taxon>
        <taxon>Flavobacteriales</taxon>
        <taxon>Flavobacteriaceae</taxon>
        <taxon>Flavobacterium</taxon>
    </lineage>
</organism>
<evidence type="ECO:0008006" key="3">
    <source>
        <dbReference type="Google" id="ProtNLM"/>
    </source>
</evidence>
<gene>
    <name evidence="1" type="ORF">E6C50_04575</name>
</gene>
<dbReference type="OrthoDB" id="1099822at2"/>
<dbReference type="EMBL" id="SSNZ01000001">
    <property type="protein sequence ID" value="THF53481.1"/>
    <property type="molecule type" value="Genomic_DNA"/>
</dbReference>
<name>A0A4S4A4R3_9FLAO</name>
<reference evidence="1 2" key="1">
    <citation type="submission" date="2019-04" db="EMBL/GenBank/DDBJ databases">
        <title>Flavobacterium sp. nov. isolated from construction timber.</title>
        <authorList>
            <person name="Lin S.-Y."/>
            <person name="Chang C.-T."/>
            <person name="Young C.-C."/>
        </authorList>
    </citation>
    <scope>NUCLEOTIDE SEQUENCE [LARGE SCALE GENOMIC DNA]</scope>
    <source>
        <strain evidence="1 2">CC-CTC003</strain>
    </source>
</reference>
<dbReference type="Proteomes" id="UP000307507">
    <property type="component" value="Unassembled WGS sequence"/>
</dbReference>
<evidence type="ECO:0000313" key="1">
    <source>
        <dbReference type="EMBL" id="THF53481.1"/>
    </source>
</evidence>
<dbReference type="PROSITE" id="PS51257">
    <property type="entry name" value="PROKAR_LIPOPROTEIN"/>
    <property type="match status" value="1"/>
</dbReference>
<proteinExistence type="predicted"/>
<dbReference type="RefSeq" id="WP_136402004.1">
    <property type="nucleotide sequence ID" value="NZ_SSNZ01000001.1"/>
</dbReference>
<comment type="caution">
    <text evidence="1">The sequence shown here is derived from an EMBL/GenBank/DDBJ whole genome shotgun (WGS) entry which is preliminary data.</text>
</comment>
<sequence length="168" mass="18966">MKKILPLLLCSFLFVSCDYIMKKHDDEKEVVVSPKPMVLGTDRDEHGCVGSAGYRWSVLKNDCIRVFEEGFRLNPVKETTVDEEEEIEEPIISGFVTFEKDGDRAELFLPDSNNSVILTREKEGKPYYGAGWTLETEGGLKLIQKGILKYKGALTEEKQVTGSDNPEQ</sequence>
<accession>A0A4S4A4R3</accession>
<keyword evidence="2" id="KW-1185">Reference proteome</keyword>
<protein>
    <recommendedName>
        <fullName evidence="3">Lipoprotein</fullName>
    </recommendedName>
</protein>
<evidence type="ECO:0000313" key="2">
    <source>
        <dbReference type="Proteomes" id="UP000307507"/>
    </source>
</evidence>